<comment type="caution">
    <text evidence="1">The sequence shown here is derived from an EMBL/GenBank/DDBJ whole genome shotgun (WGS) entry which is preliminary data.</text>
</comment>
<keyword evidence="2" id="KW-1185">Reference proteome</keyword>
<gene>
    <name evidence="1" type="ORF">XYCOK13_32650</name>
</gene>
<sequence length="52" mass="5828">MSHTFITTKSLEQSVGTMETSAPLHDTRRSCLLDAGFEPVIRLIDVRITHKS</sequence>
<dbReference type="Proteomes" id="UP000677918">
    <property type="component" value="Unassembled WGS sequence"/>
</dbReference>
<evidence type="ECO:0000313" key="2">
    <source>
        <dbReference type="Proteomes" id="UP000677918"/>
    </source>
</evidence>
<reference evidence="1" key="1">
    <citation type="submission" date="2021-04" db="EMBL/GenBank/DDBJ databases">
        <title>Draft genome sequence of Xylanibacillus composti strain K13.</title>
        <authorList>
            <person name="Uke A."/>
            <person name="Chhe C."/>
            <person name="Baramee S."/>
            <person name="Kosugi A."/>
        </authorList>
    </citation>
    <scope>NUCLEOTIDE SEQUENCE</scope>
    <source>
        <strain evidence="1">K13</strain>
    </source>
</reference>
<accession>A0A8J4H6D0</accession>
<organism evidence="1 2">
    <name type="scientific">Xylanibacillus composti</name>
    <dbReference type="NCBI Taxonomy" id="1572762"/>
    <lineage>
        <taxon>Bacteria</taxon>
        <taxon>Bacillati</taxon>
        <taxon>Bacillota</taxon>
        <taxon>Bacilli</taxon>
        <taxon>Bacillales</taxon>
        <taxon>Paenibacillaceae</taxon>
        <taxon>Xylanibacillus</taxon>
    </lineage>
</organism>
<dbReference type="EMBL" id="BOVK01000049">
    <property type="protein sequence ID" value="GIQ70441.1"/>
    <property type="molecule type" value="Genomic_DNA"/>
</dbReference>
<dbReference type="AlphaFoldDB" id="A0A8J4H6D0"/>
<evidence type="ECO:0000313" key="1">
    <source>
        <dbReference type="EMBL" id="GIQ70441.1"/>
    </source>
</evidence>
<name>A0A8J4H6D0_9BACL</name>
<proteinExistence type="predicted"/>
<protein>
    <submittedName>
        <fullName evidence="1">Uncharacterized protein</fullName>
    </submittedName>
</protein>